<dbReference type="PANTHER" id="PTHR43489:SF13">
    <property type="entry name" value="HYDROXYPYRUVATE ISOMERASE"/>
    <property type="match status" value="1"/>
</dbReference>
<evidence type="ECO:0000256" key="2">
    <source>
        <dbReference type="PIRNR" id="PIRNR006241"/>
    </source>
</evidence>
<gene>
    <name evidence="4" type="primary">otnI</name>
    <name evidence="4" type="ORF">V1479_25610</name>
</gene>
<dbReference type="InterPro" id="IPR026040">
    <property type="entry name" value="HyI-like"/>
</dbReference>
<feature type="domain" description="Xylose isomerase-like TIM barrel" evidence="3">
    <location>
        <begin position="21"/>
        <end position="255"/>
    </location>
</feature>
<proteinExistence type="inferred from homology"/>
<comment type="caution">
    <text evidence="4">The sequence shown here is derived from an EMBL/GenBank/DDBJ whole genome shotgun (WGS) entry which is preliminary data.</text>
</comment>
<evidence type="ECO:0000313" key="5">
    <source>
        <dbReference type="Proteomes" id="UP001559025"/>
    </source>
</evidence>
<dbReference type="NCBIfam" id="NF043033">
    <property type="entry name" value="OxoTetrIsom"/>
    <property type="match status" value="1"/>
</dbReference>
<dbReference type="InterPro" id="IPR013022">
    <property type="entry name" value="Xyl_isomerase-like_TIM-brl"/>
</dbReference>
<dbReference type="SUPFAM" id="SSF51658">
    <property type="entry name" value="Xylose isomerase-like"/>
    <property type="match status" value="1"/>
</dbReference>
<protein>
    <submittedName>
        <fullName evidence="4">2-oxo-tetronate isomerase</fullName>
        <ecNumber evidence="4">5.3.1.35</ecNumber>
    </submittedName>
</protein>
<dbReference type="Proteomes" id="UP001559025">
    <property type="component" value="Unassembled WGS sequence"/>
</dbReference>
<dbReference type="InterPro" id="IPR050417">
    <property type="entry name" value="Sugar_Epim/Isomerase"/>
</dbReference>
<comment type="similarity">
    <text evidence="2">Belongs to the hyi family.</text>
</comment>
<organism evidence="4 5">
    <name type="scientific">Neoaquamicrobium sediminum</name>
    <dbReference type="NCBI Taxonomy" id="1849104"/>
    <lineage>
        <taxon>Bacteria</taxon>
        <taxon>Pseudomonadati</taxon>
        <taxon>Pseudomonadota</taxon>
        <taxon>Alphaproteobacteria</taxon>
        <taxon>Hyphomicrobiales</taxon>
        <taxon>Phyllobacteriaceae</taxon>
        <taxon>Neoaquamicrobium</taxon>
    </lineage>
</organism>
<dbReference type="InterPro" id="IPR053398">
    <property type="entry name" value="HPT_OtnI_isomerases"/>
</dbReference>
<evidence type="ECO:0000256" key="1">
    <source>
        <dbReference type="ARBA" id="ARBA00023235"/>
    </source>
</evidence>
<reference evidence="4 5" key="1">
    <citation type="submission" date="2024-01" db="EMBL/GenBank/DDBJ databases">
        <title>New evidence supports the origin of RcGTA from prophage.</title>
        <authorList>
            <person name="Xu Y."/>
            <person name="Liu B."/>
            <person name="Chen F."/>
        </authorList>
    </citation>
    <scope>NUCLEOTIDE SEQUENCE [LARGE SCALE GENOMIC DNA]</scope>
    <source>
        <strain evidence="4 5">CBW1107-2</strain>
    </source>
</reference>
<dbReference type="PIRSF" id="PIRSF006241">
    <property type="entry name" value="HyI"/>
    <property type="match status" value="1"/>
</dbReference>
<name>A0ABV3X1P1_9HYPH</name>
<keyword evidence="5" id="KW-1185">Reference proteome</keyword>
<evidence type="ECO:0000313" key="4">
    <source>
        <dbReference type="EMBL" id="MEX4010685.1"/>
    </source>
</evidence>
<dbReference type="Gene3D" id="3.20.20.150">
    <property type="entry name" value="Divalent-metal-dependent TIM barrel enzymes"/>
    <property type="match status" value="1"/>
</dbReference>
<dbReference type="Pfam" id="PF01261">
    <property type="entry name" value="AP_endonuc_2"/>
    <property type="match status" value="1"/>
</dbReference>
<dbReference type="EMBL" id="JAZHFV010000021">
    <property type="protein sequence ID" value="MEX4010685.1"/>
    <property type="molecule type" value="Genomic_DNA"/>
</dbReference>
<dbReference type="InterPro" id="IPR017643">
    <property type="entry name" value="Hydroxypyruvate_isomerase"/>
</dbReference>
<dbReference type="GO" id="GO:0016853">
    <property type="term" value="F:isomerase activity"/>
    <property type="evidence" value="ECO:0007669"/>
    <property type="project" value="UniProtKB-KW"/>
</dbReference>
<dbReference type="PANTHER" id="PTHR43489">
    <property type="entry name" value="ISOMERASE"/>
    <property type="match status" value="1"/>
</dbReference>
<accession>A0ABV3X1P1</accession>
<dbReference type="NCBIfam" id="TIGR03234">
    <property type="entry name" value="OH-pyruv-isom"/>
    <property type="match status" value="1"/>
</dbReference>
<sequence length="269" mass="29995">MPRLSANLSMLFQEYDFLDRFDAAVRAGFESVEYVSPYEYPADEIAARLERAGLEQALFNLPVGDWAAGERGLAVLPDRIDEFRRSVDTAAHYAQALGCRQVNCLAGIGPQDIAPAELETVFVENLRYAAGRLGEACIRLLIEPINDRIDMPGFFLTGTRQALDIIDKVDSDNLFLQYDIYHMQIMEGDIARTIEANLPRIGHIQVAGHPGRHEPDIGEINYPFLFDHLDQIGYLGWVGAEYRPRGRTEEGLGWMSGFGGRAKETSNAG</sequence>
<dbReference type="EC" id="5.3.1.35" evidence="4"/>
<keyword evidence="1 2" id="KW-0413">Isomerase</keyword>
<evidence type="ECO:0000259" key="3">
    <source>
        <dbReference type="Pfam" id="PF01261"/>
    </source>
</evidence>
<dbReference type="RefSeq" id="WP_368805335.1">
    <property type="nucleotide sequence ID" value="NZ_JAZHFV010000021.1"/>
</dbReference>
<dbReference type="InterPro" id="IPR036237">
    <property type="entry name" value="Xyl_isomerase-like_sf"/>
</dbReference>